<feature type="compositionally biased region" description="Basic and acidic residues" evidence="1">
    <location>
        <begin position="78"/>
        <end position="96"/>
    </location>
</feature>
<dbReference type="Proteomes" id="UP000729402">
    <property type="component" value="Unassembled WGS sequence"/>
</dbReference>
<evidence type="ECO:0000313" key="2">
    <source>
        <dbReference type="EMBL" id="KAG8098571.1"/>
    </source>
</evidence>
<dbReference type="OrthoDB" id="694828at2759"/>
<feature type="region of interest" description="Disordered" evidence="1">
    <location>
        <begin position="1"/>
        <end position="96"/>
    </location>
</feature>
<accession>A0A8J5WZ23</accession>
<protein>
    <submittedName>
        <fullName evidence="2">Uncharacterized protein</fullName>
    </submittedName>
</protein>
<reference evidence="2" key="2">
    <citation type="submission" date="2021-02" db="EMBL/GenBank/DDBJ databases">
        <authorList>
            <person name="Kimball J.A."/>
            <person name="Haas M.W."/>
            <person name="Macchietto M."/>
            <person name="Kono T."/>
            <person name="Duquette J."/>
            <person name="Shao M."/>
        </authorList>
    </citation>
    <scope>NUCLEOTIDE SEQUENCE</scope>
    <source>
        <tissue evidence="2">Fresh leaf tissue</tissue>
    </source>
</reference>
<reference evidence="2" key="1">
    <citation type="journal article" date="2021" name="bioRxiv">
        <title>Whole Genome Assembly and Annotation of Northern Wild Rice, Zizania palustris L., Supports a Whole Genome Duplication in the Zizania Genus.</title>
        <authorList>
            <person name="Haas M."/>
            <person name="Kono T."/>
            <person name="Macchietto M."/>
            <person name="Millas R."/>
            <person name="McGilp L."/>
            <person name="Shao M."/>
            <person name="Duquette J."/>
            <person name="Hirsch C.N."/>
            <person name="Kimball J."/>
        </authorList>
    </citation>
    <scope>NUCLEOTIDE SEQUENCE</scope>
    <source>
        <tissue evidence="2">Fresh leaf tissue</tissue>
    </source>
</reference>
<dbReference type="PANTHER" id="PTHR33333">
    <property type="entry name" value="ERYTHROCYTE MEMBRANE PROTEIN 1-LIKE"/>
    <property type="match status" value="1"/>
</dbReference>
<keyword evidence="3" id="KW-1185">Reference proteome</keyword>
<evidence type="ECO:0000313" key="3">
    <source>
        <dbReference type="Proteomes" id="UP000729402"/>
    </source>
</evidence>
<gene>
    <name evidence="2" type="ORF">GUJ93_ZPchr0013g34634</name>
</gene>
<sequence>MSSKGGVGGAGNAAVGVGGGGGNQSGGAGGGAGSGKPGGGQVGGNVGGGVAGKSGPGGGVSDMMKAPGGAGVIPRPVFESDPKGYFQDLHHGDGSK</sequence>
<dbReference type="PANTHER" id="PTHR33333:SF38">
    <property type="entry name" value="EXPRESSED PROTEIN"/>
    <property type="match status" value="1"/>
</dbReference>
<name>A0A8J5WZ23_ZIZPA</name>
<feature type="compositionally biased region" description="Gly residues" evidence="1">
    <location>
        <begin position="1"/>
        <end position="60"/>
    </location>
</feature>
<organism evidence="2 3">
    <name type="scientific">Zizania palustris</name>
    <name type="common">Northern wild rice</name>
    <dbReference type="NCBI Taxonomy" id="103762"/>
    <lineage>
        <taxon>Eukaryota</taxon>
        <taxon>Viridiplantae</taxon>
        <taxon>Streptophyta</taxon>
        <taxon>Embryophyta</taxon>
        <taxon>Tracheophyta</taxon>
        <taxon>Spermatophyta</taxon>
        <taxon>Magnoliopsida</taxon>
        <taxon>Liliopsida</taxon>
        <taxon>Poales</taxon>
        <taxon>Poaceae</taxon>
        <taxon>BOP clade</taxon>
        <taxon>Oryzoideae</taxon>
        <taxon>Oryzeae</taxon>
        <taxon>Zizaniinae</taxon>
        <taxon>Zizania</taxon>
    </lineage>
</organism>
<proteinExistence type="predicted"/>
<dbReference type="InterPro" id="IPR039926">
    <property type="entry name" value="Egg_app_1"/>
</dbReference>
<evidence type="ECO:0000256" key="1">
    <source>
        <dbReference type="SAM" id="MobiDB-lite"/>
    </source>
</evidence>
<dbReference type="EMBL" id="JAAALK010000079">
    <property type="protein sequence ID" value="KAG8098571.1"/>
    <property type="molecule type" value="Genomic_DNA"/>
</dbReference>
<dbReference type="AlphaFoldDB" id="A0A8J5WZ23"/>
<comment type="caution">
    <text evidence="2">The sequence shown here is derived from an EMBL/GenBank/DDBJ whole genome shotgun (WGS) entry which is preliminary data.</text>
</comment>